<dbReference type="Proteomes" id="UP001234297">
    <property type="component" value="Chromosome 11"/>
</dbReference>
<evidence type="ECO:0000313" key="2">
    <source>
        <dbReference type="Proteomes" id="UP001234297"/>
    </source>
</evidence>
<evidence type="ECO:0000313" key="1">
    <source>
        <dbReference type="EMBL" id="KAJ8624003.1"/>
    </source>
</evidence>
<dbReference type="EMBL" id="CM056819">
    <property type="protein sequence ID" value="KAJ8624003.1"/>
    <property type="molecule type" value="Genomic_DNA"/>
</dbReference>
<accession>A0ACC2KSD0</accession>
<protein>
    <submittedName>
        <fullName evidence="1">Uncharacterized protein</fullName>
    </submittedName>
</protein>
<gene>
    <name evidence="1" type="ORF">MRB53_032533</name>
</gene>
<keyword evidence="2" id="KW-1185">Reference proteome</keyword>
<sequence>MKEELDALDLNHTWDIMECPSAVKPIGCKWIYSIKLKSDGSLDRHKARLVALGNRQEYGIDYEETFAPVAKMTSVTLLLAIAASKSCPLYQMDVKNAFLHGDLHEEVYMRIP</sequence>
<name>A0ACC2KSD0_PERAE</name>
<reference evidence="1 2" key="1">
    <citation type="journal article" date="2022" name="Hortic Res">
        <title>A haplotype resolved chromosomal level avocado genome allows analysis of novel avocado genes.</title>
        <authorList>
            <person name="Nath O."/>
            <person name="Fletcher S.J."/>
            <person name="Hayward A."/>
            <person name="Shaw L.M."/>
            <person name="Masouleh A.K."/>
            <person name="Furtado A."/>
            <person name="Henry R.J."/>
            <person name="Mitter N."/>
        </authorList>
    </citation>
    <scope>NUCLEOTIDE SEQUENCE [LARGE SCALE GENOMIC DNA]</scope>
    <source>
        <strain evidence="2">cv. Hass</strain>
    </source>
</reference>
<proteinExistence type="predicted"/>
<comment type="caution">
    <text evidence="1">The sequence shown here is derived from an EMBL/GenBank/DDBJ whole genome shotgun (WGS) entry which is preliminary data.</text>
</comment>
<organism evidence="1 2">
    <name type="scientific">Persea americana</name>
    <name type="common">Avocado</name>
    <dbReference type="NCBI Taxonomy" id="3435"/>
    <lineage>
        <taxon>Eukaryota</taxon>
        <taxon>Viridiplantae</taxon>
        <taxon>Streptophyta</taxon>
        <taxon>Embryophyta</taxon>
        <taxon>Tracheophyta</taxon>
        <taxon>Spermatophyta</taxon>
        <taxon>Magnoliopsida</taxon>
        <taxon>Magnoliidae</taxon>
        <taxon>Laurales</taxon>
        <taxon>Lauraceae</taxon>
        <taxon>Persea</taxon>
    </lineage>
</organism>